<gene>
    <name evidence="2" type="ORF">ACFPOF_11410</name>
</gene>
<dbReference type="RefSeq" id="WP_378132594.1">
    <property type="nucleotide sequence ID" value="NZ_JBHSMI010000023.1"/>
</dbReference>
<dbReference type="EMBL" id="JBHSMI010000023">
    <property type="protein sequence ID" value="MFC5403337.1"/>
    <property type="molecule type" value="Genomic_DNA"/>
</dbReference>
<sequence>MKLGVSTYSLWKAIRRGEMDVLEAIDWIAEQGGVHVEIVPPVHLGEKPELVRQIVERAARAGIEISNYAIGGNLVTDDDAEFEAEIERLKGEVDIARALGVKLMRHDAASHSDTSMSHFMRRLPKLAEGCRRVADYAASFGITTSVENHGFFLQASDRVLALVDAVGRPNFKTTIDIGNFMCADENSVAAVKKNIGFASMIHMKDFYLRPASLNLGEGWYKTMAGNYVRGAIVGHGDIDIPEVLRIVRNSGYDGYISLEFEGMEDCREGTRIGLDNMRRWLAD</sequence>
<comment type="caution">
    <text evidence="2">The sequence shown here is derived from an EMBL/GenBank/DDBJ whole genome shotgun (WGS) entry which is preliminary data.</text>
</comment>
<evidence type="ECO:0000313" key="3">
    <source>
        <dbReference type="Proteomes" id="UP001596113"/>
    </source>
</evidence>
<dbReference type="PANTHER" id="PTHR12110">
    <property type="entry name" value="HYDROXYPYRUVATE ISOMERASE"/>
    <property type="match status" value="1"/>
</dbReference>
<proteinExistence type="predicted"/>
<dbReference type="Proteomes" id="UP001596113">
    <property type="component" value="Unassembled WGS sequence"/>
</dbReference>
<name>A0ABW0HTA6_9BACL</name>
<keyword evidence="3" id="KW-1185">Reference proteome</keyword>
<feature type="domain" description="Xylose isomerase-like TIM barrel" evidence="1">
    <location>
        <begin position="26"/>
        <end position="278"/>
    </location>
</feature>
<reference evidence="3" key="1">
    <citation type="journal article" date="2019" name="Int. J. Syst. Evol. Microbiol.">
        <title>The Global Catalogue of Microorganisms (GCM) 10K type strain sequencing project: providing services to taxonomists for standard genome sequencing and annotation.</title>
        <authorList>
            <consortium name="The Broad Institute Genomics Platform"/>
            <consortium name="The Broad Institute Genome Sequencing Center for Infectious Disease"/>
            <person name="Wu L."/>
            <person name="Ma J."/>
        </authorList>
    </citation>
    <scope>NUCLEOTIDE SEQUENCE [LARGE SCALE GENOMIC DNA]</scope>
    <source>
        <strain evidence="3">CGMCC 1.18575</strain>
    </source>
</reference>
<dbReference type="InterPro" id="IPR036237">
    <property type="entry name" value="Xyl_isomerase-like_sf"/>
</dbReference>
<keyword evidence="2" id="KW-0413">Isomerase</keyword>
<dbReference type="GO" id="GO:0016853">
    <property type="term" value="F:isomerase activity"/>
    <property type="evidence" value="ECO:0007669"/>
    <property type="project" value="UniProtKB-KW"/>
</dbReference>
<accession>A0ABW0HTA6</accession>
<dbReference type="Pfam" id="PF01261">
    <property type="entry name" value="AP_endonuc_2"/>
    <property type="match status" value="1"/>
</dbReference>
<dbReference type="InterPro" id="IPR050312">
    <property type="entry name" value="IolE/XylAMocC-like"/>
</dbReference>
<protein>
    <submittedName>
        <fullName evidence="2">Sugar phosphate isomerase/epimerase family protein</fullName>
    </submittedName>
</protein>
<dbReference type="PANTHER" id="PTHR12110:SF53">
    <property type="entry name" value="BLR5974 PROTEIN"/>
    <property type="match status" value="1"/>
</dbReference>
<evidence type="ECO:0000259" key="1">
    <source>
        <dbReference type="Pfam" id="PF01261"/>
    </source>
</evidence>
<dbReference type="SUPFAM" id="SSF51658">
    <property type="entry name" value="Xylose isomerase-like"/>
    <property type="match status" value="1"/>
</dbReference>
<dbReference type="InterPro" id="IPR013022">
    <property type="entry name" value="Xyl_isomerase-like_TIM-brl"/>
</dbReference>
<dbReference type="Gene3D" id="3.20.20.150">
    <property type="entry name" value="Divalent-metal-dependent TIM barrel enzymes"/>
    <property type="match status" value="1"/>
</dbReference>
<organism evidence="2 3">
    <name type="scientific">Cohnella soli</name>
    <dbReference type="NCBI Taxonomy" id="425005"/>
    <lineage>
        <taxon>Bacteria</taxon>
        <taxon>Bacillati</taxon>
        <taxon>Bacillota</taxon>
        <taxon>Bacilli</taxon>
        <taxon>Bacillales</taxon>
        <taxon>Paenibacillaceae</taxon>
        <taxon>Cohnella</taxon>
    </lineage>
</organism>
<evidence type="ECO:0000313" key="2">
    <source>
        <dbReference type="EMBL" id="MFC5403337.1"/>
    </source>
</evidence>